<protein>
    <recommendedName>
        <fullName evidence="1">Antitoxin SocA-like Panacea domain-containing protein</fullName>
    </recommendedName>
</protein>
<dbReference type="Pfam" id="PF13274">
    <property type="entry name" value="SocA_Panacea"/>
    <property type="match status" value="1"/>
</dbReference>
<accession>A0A2K1STH0</accession>
<gene>
    <name evidence="2" type="ORF">BFS05_05985</name>
</gene>
<proteinExistence type="predicted"/>
<dbReference type="OrthoDB" id="9799173at2"/>
<dbReference type="Proteomes" id="UP000236146">
    <property type="component" value="Unassembled WGS sequence"/>
</dbReference>
<sequence>MSVVNVADRILDNLGTMTTMRLQKLAYYAQAHSLASTNKTLFDENFEAWKNGPVSIELLNRYRDKIIIHKGCLILSLNERKNPLNQNQLDLIDEVCDILKDCSGFDLYKRVTKETPWRIARIPYREDQFCEEIILNGYIRTFYTYNPVVPGKQKRTRH</sequence>
<evidence type="ECO:0000313" key="2">
    <source>
        <dbReference type="EMBL" id="PNS42850.1"/>
    </source>
</evidence>
<feature type="domain" description="Antitoxin SocA-like Panacea" evidence="1">
    <location>
        <begin position="22"/>
        <end position="117"/>
    </location>
</feature>
<dbReference type="EMBL" id="MNLH01000008">
    <property type="protein sequence ID" value="PNS42850.1"/>
    <property type="molecule type" value="Genomic_DNA"/>
</dbReference>
<dbReference type="RefSeq" id="WP_103085057.1">
    <property type="nucleotide sequence ID" value="NZ_MNLH01000008.1"/>
</dbReference>
<name>A0A2K1STH0_GARVA</name>
<evidence type="ECO:0000313" key="3">
    <source>
        <dbReference type="Proteomes" id="UP000236146"/>
    </source>
</evidence>
<dbReference type="InterPro" id="IPR025272">
    <property type="entry name" value="SocA_Panacea"/>
</dbReference>
<evidence type="ECO:0000259" key="1">
    <source>
        <dbReference type="Pfam" id="PF13274"/>
    </source>
</evidence>
<dbReference type="AlphaFoldDB" id="A0A2K1STH0"/>
<organism evidence="2 3">
    <name type="scientific">Gardnerella vaginalis</name>
    <dbReference type="NCBI Taxonomy" id="2702"/>
    <lineage>
        <taxon>Bacteria</taxon>
        <taxon>Bacillati</taxon>
        <taxon>Actinomycetota</taxon>
        <taxon>Actinomycetes</taxon>
        <taxon>Bifidobacteriales</taxon>
        <taxon>Bifidobacteriaceae</taxon>
        <taxon>Gardnerella</taxon>
    </lineage>
</organism>
<reference evidence="2 3" key="1">
    <citation type="submission" date="2016-10" db="EMBL/GenBank/DDBJ databases">
        <authorList>
            <person name="Varghese N."/>
        </authorList>
    </citation>
    <scope>NUCLEOTIDE SEQUENCE [LARGE SCALE GENOMIC DNA]</scope>
    <source>
        <strain evidence="2 3">KA00225</strain>
    </source>
</reference>
<comment type="caution">
    <text evidence="2">The sequence shown here is derived from an EMBL/GenBank/DDBJ whole genome shotgun (WGS) entry which is preliminary data.</text>
</comment>